<keyword evidence="1" id="KW-0378">Hydrolase</keyword>
<keyword evidence="1" id="KW-0121">Carboxypeptidase</keyword>
<reference evidence="1 2" key="1">
    <citation type="submission" date="2019-11" db="EMBL/GenBank/DDBJ databases">
        <title>Isolation of a new High Light Tolerant Cyanobacteria.</title>
        <authorList>
            <person name="Dobson Z."/>
            <person name="Vaughn N."/>
            <person name="Vaughn M."/>
            <person name="Fromme P."/>
            <person name="Mazor Y."/>
        </authorList>
    </citation>
    <scope>NUCLEOTIDE SEQUENCE [LARGE SCALE GENOMIC DNA]</scope>
    <source>
        <strain evidence="1 2">0216</strain>
    </source>
</reference>
<keyword evidence="1" id="KW-0645">Protease</keyword>
<proteinExistence type="predicted"/>
<dbReference type="GO" id="GO:0004180">
    <property type="term" value="F:carboxypeptidase activity"/>
    <property type="evidence" value="ECO:0007669"/>
    <property type="project" value="UniProtKB-KW"/>
</dbReference>
<evidence type="ECO:0000313" key="1">
    <source>
        <dbReference type="EMBL" id="MTF40424.1"/>
    </source>
</evidence>
<dbReference type="AlphaFoldDB" id="A0A844GVC4"/>
<evidence type="ECO:0000313" key="2">
    <source>
        <dbReference type="Proteomes" id="UP000437131"/>
    </source>
</evidence>
<comment type="caution">
    <text evidence="1">The sequence shown here is derived from an EMBL/GenBank/DDBJ whole genome shotgun (WGS) entry which is preliminary data.</text>
</comment>
<sequence>MLRKYIRLFPIIVVVHFFGLIIPPVRFSFLNVGICPSFAQEDKTSIDDAPLDNSEPVEFDLLPIGINVEKRNILPSTLVKGAEDGTQALNFSFWLIPWEDIVEVLQLKIEEQSEESWQITAPGLVTEINPNELTRDEDLGLAITPQQIETWFKVPTEFNLLEYAIVLKPPWLGLRSNLRQYQEIPVVTDGLPLVSPPIFSFTAIGNEATFSGSPDSENNLYDDRGNLTAIGSFLGGGWFISTNQDDLYNSTQWNIQEAQWWYQGDRADYIVGSQPTFWRGEGGGNFWGLTTIQRWGFTPEKTRFGGFFSPQQRLQANDLPRTITGEAPSGTLVQLIQGFGARVVAQTLVNESGIYVFENIPIRQQSYQVKLYADGLLSNEPIIENINFSDIPELLPKGASVLTLTAGARRETIEDNLFGEFNTIGAGMAYRYGLLEGITLGVGFYNDNESFRSLGEIFYQPNGIPLRFSVSALTGDFDSPWELISRLYYNPSPNFYLSVDADRFGQRMNLNWRLSRNLNFTATGNYDDDNPYISAGLGLFFSGINSSTNIRGEIGTNDELNWYFSQRWGSFYLNHRGDSDRTDTEISYNLSGKSYFGDGHSLILDYETQNNNNRSDYIGLLRWRYRSEDRLNGGLPLWEYDLGYGVGSRGSGFYTSFSTGFIPGLTLRLRYQDFSISSSNRQFIIDIFPRFNVQNGIRTITSERDFDNLRSQGGLWIKPFYDKNGNEIFDDSDEIFTEDANLLLILNNRPIRSSLPEIQPDGVFVVVPPDTYRLDLDEAGYPFDWTPTITALAVKVVAGSYTEVYIPFVLSYTFAGTLTDEDNKPIGGARVEAIPENGGKTISSITNGAGVFFLENLKQGQYNLRVNGEIPTPSEVIIDDQSEPFQELNLKIIN</sequence>
<gene>
    <name evidence="1" type="ORF">GGC33_16025</name>
</gene>
<dbReference type="RefSeq" id="WP_155084603.1">
    <property type="nucleotide sequence ID" value="NZ_WMIA01000028.1"/>
</dbReference>
<dbReference type="Pfam" id="PF13620">
    <property type="entry name" value="CarboxypepD_reg"/>
    <property type="match status" value="1"/>
</dbReference>
<organism evidence="1 2">
    <name type="scientific">Cyanobacterium aponinum 0216</name>
    <dbReference type="NCBI Taxonomy" id="2676140"/>
    <lineage>
        <taxon>Bacteria</taxon>
        <taxon>Bacillati</taxon>
        <taxon>Cyanobacteriota</taxon>
        <taxon>Cyanophyceae</taxon>
        <taxon>Oscillatoriophycideae</taxon>
        <taxon>Chroococcales</taxon>
        <taxon>Geminocystaceae</taxon>
        <taxon>Cyanobacterium</taxon>
    </lineage>
</organism>
<accession>A0A844GVC4</accession>
<dbReference type="SUPFAM" id="SSF49478">
    <property type="entry name" value="Cna protein B-type domain"/>
    <property type="match status" value="1"/>
</dbReference>
<dbReference type="Proteomes" id="UP000437131">
    <property type="component" value="Unassembled WGS sequence"/>
</dbReference>
<name>A0A844GVC4_9CHRO</name>
<dbReference type="EMBL" id="WMIA01000028">
    <property type="protein sequence ID" value="MTF40424.1"/>
    <property type="molecule type" value="Genomic_DNA"/>
</dbReference>
<protein>
    <submittedName>
        <fullName evidence="1">Carboxypeptidase regulatory-like domain-containing protein</fullName>
    </submittedName>
</protein>